<evidence type="ECO:0000313" key="7">
    <source>
        <dbReference type="Proteomes" id="UP001172687"/>
    </source>
</evidence>
<protein>
    <submittedName>
        <fullName evidence="6">LLM class F420-dependent oxidoreductase</fullName>
        <ecNumber evidence="6">1.-.-.-</ecNumber>
    </submittedName>
</protein>
<dbReference type="PANTHER" id="PTHR42847:SF4">
    <property type="entry name" value="ALKANESULFONATE MONOOXYGENASE-RELATED"/>
    <property type="match status" value="1"/>
</dbReference>
<dbReference type="GO" id="GO:0016491">
    <property type="term" value="F:oxidoreductase activity"/>
    <property type="evidence" value="ECO:0007669"/>
    <property type="project" value="UniProtKB-KW"/>
</dbReference>
<reference evidence="6" key="1">
    <citation type="submission" date="2023-07" db="EMBL/GenBank/DDBJ databases">
        <title>Degradation of tert-butanol by M. austroafricanum TBA100.</title>
        <authorList>
            <person name="Helbich S."/>
            <person name="Vainshtein Y."/>
        </authorList>
    </citation>
    <scope>NUCLEOTIDE SEQUENCE</scope>
    <source>
        <strain evidence="6">TBA100</strain>
    </source>
</reference>
<feature type="domain" description="Luciferase-like" evidence="5">
    <location>
        <begin position="10"/>
        <end position="256"/>
    </location>
</feature>
<name>A0ABT8HEG2_MYCAO</name>
<organism evidence="6 7">
    <name type="scientific">Mycolicibacterium austroafricanum</name>
    <name type="common">Mycobacterium austroafricanum</name>
    <dbReference type="NCBI Taxonomy" id="39687"/>
    <lineage>
        <taxon>Bacteria</taxon>
        <taxon>Bacillati</taxon>
        <taxon>Actinomycetota</taxon>
        <taxon>Actinomycetes</taxon>
        <taxon>Mycobacteriales</taxon>
        <taxon>Mycobacteriaceae</taxon>
        <taxon>Mycolicibacterium</taxon>
    </lineage>
</organism>
<keyword evidence="3 6" id="KW-0560">Oxidoreductase</keyword>
<dbReference type="Gene3D" id="3.20.20.30">
    <property type="entry name" value="Luciferase-like domain"/>
    <property type="match status" value="1"/>
</dbReference>
<dbReference type="RefSeq" id="WP_234935418.1">
    <property type="nucleotide sequence ID" value="NZ_CP070380.1"/>
</dbReference>
<proteinExistence type="predicted"/>
<dbReference type="PANTHER" id="PTHR42847">
    <property type="entry name" value="ALKANESULFONATE MONOOXYGENASE"/>
    <property type="match status" value="1"/>
</dbReference>
<evidence type="ECO:0000259" key="5">
    <source>
        <dbReference type="Pfam" id="PF00296"/>
    </source>
</evidence>
<dbReference type="Pfam" id="PF00296">
    <property type="entry name" value="Bac_luciferase"/>
    <property type="match status" value="1"/>
</dbReference>
<dbReference type="InterPro" id="IPR019952">
    <property type="entry name" value="F420_OxRdatse_Rv1855c_pred"/>
</dbReference>
<dbReference type="InterPro" id="IPR036661">
    <property type="entry name" value="Luciferase-like_sf"/>
</dbReference>
<sequence length="316" mass="34062">MAATNTPDFRIFVEPQQGASYADQLAVARTAESAGYSAFFRSDHYVAMAGDGLPGPTDSWVTLAGIARETSTIRLGTMVTSATFRYPGPLAISVAQVDEMSGGRVEFGIGAGWFEAEHKAYAIPFPPLGERFDRLTEQLEILTGLWAAAPGETFDYSGQHYSIVDSPALPKPAQRPHPPIIIGGGGAKRTPALAARFADEFNIPFVPLDTLTEQYGRVAAAVEQAGRAKDSLTYSAAFVLCVGRDETEIARRAAAIGREVDELRSNSPVVGTPGEVVDKLRPFLEAGVQRIYLQLLDMSDLDHVQFFAEQVIPRVG</sequence>
<dbReference type="InterPro" id="IPR011251">
    <property type="entry name" value="Luciferase-like_dom"/>
</dbReference>
<evidence type="ECO:0000256" key="1">
    <source>
        <dbReference type="ARBA" id="ARBA00022630"/>
    </source>
</evidence>
<keyword evidence="2" id="KW-0288">FMN</keyword>
<keyword evidence="7" id="KW-1185">Reference proteome</keyword>
<evidence type="ECO:0000256" key="2">
    <source>
        <dbReference type="ARBA" id="ARBA00022643"/>
    </source>
</evidence>
<comment type="caution">
    <text evidence="6">The sequence shown here is derived from an EMBL/GenBank/DDBJ whole genome shotgun (WGS) entry which is preliminary data.</text>
</comment>
<keyword evidence="1" id="KW-0285">Flavoprotein</keyword>
<evidence type="ECO:0000256" key="3">
    <source>
        <dbReference type="ARBA" id="ARBA00023002"/>
    </source>
</evidence>
<dbReference type="NCBIfam" id="TIGR03560">
    <property type="entry name" value="F420_Rv1855c"/>
    <property type="match status" value="1"/>
</dbReference>
<dbReference type="InterPro" id="IPR050172">
    <property type="entry name" value="SsuD_RutA_monooxygenase"/>
</dbReference>
<accession>A0ABT8HEG2</accession>
<evidence type="ECO:0000256" key="4">
    <source>
        <dbReference type="ARBA" id="ARBA00023033"/>
    </source>
</evidence>
<dbReference type="EMBL" id="JAUHTC010000053">
    <property type="protein sequence ID" value="MDN4519146.1"/>
    <property type="molecule type" value="Genomic_DNA"/>
</dbReference>
<dbReference type="EC" id="1.-.-.-" evidence="6"/>
<dbReference type="SUPFAM" id="SSF51679">
    <property type="entry name" value="Bacterial luciferase-like"/>
    <property type="match status" value="1"/>
</dbReference>
<keyword evidence="4" id="KW-0503">Monooxygenase</keyword>
<gene>
    <name evidence="6" type="ORF">QYF68_15165</name>
</gene>
<dbReference type="Proteomes" id="UP001172687">
    <property type="component" value="Unassembled WGS sequence"/>
</dbReference>
<evidence type="ECO:0000313" key="6">
    <source>
        <dbReference type="EMBL" id="MDN4519146.1"/>
    </source>
</evidence>